<evidence type="ECO:0000259" key="3">
    <source>
        <dbReference type="Pfam" id="PF13387"/>
    </source>
</evidence>
<dbReference type="EMBL" id="JBHTBN010000001">
    <property type="protein sequence ID" value="MFC7356886.1"/>
    <property type="molecule type" value="Genomic_DNA"/>
</dbReference>
<keyword evidence="6" id="KW-1185">Reference proteome</keyword>
<evidence type="ECO:0000256" key="2">
    <source>
        <dbReference type="SAM" id="SignalP"/>
    </source>
</evidence>
<feature type="transmembrane region" description="Helical" evidence="1">
    <location>
        <begin position="342"/>
        <end position="362"/>
    </location>
</feature>
<dbReference type="InterPro" id="IPR025178">
    <property type="entry name" value="Lnb_N"/>
</dbReference>
<comment type="caution">
    <text evidence="5">The sequence shown here is derived from an EMBL/GenBank/DDBJ whole genome shotgun (WGS) entry which is preliminary data.</text>
</comment>
<evidence type="ECO:0000259" key="4">
    <source>
        <dbReference type="Pfam" id="PF25221"/>
    </source>
</evidence>
<protein>
    <submittedName>
        <fullName evidence="5">DUF4105 domain-containing protein</fullName>
    </submittedName>
</protein>
<keyword evidence="1" id="KW-0812">Transmembrane</keyword>
<proteinExistence type="predicted"/>
<keyword evidence="2" id="KW-0732">Signal</keyword>
<feature type="domain" description="Lnb-like transmembrane" evidence="4">
    <location>
        <begin position="254"/>
        <end position="393"/>
    </location>
</feature>
<feature type="transmembrane region" description="Helical" evidence="1">
    <location>
        <begin position="368"/>
        <end position="390"/>
    </location>
</feature>
<feature type="domain" description="Lnb N-terminal periplasmic" evidence="3">
    <location>
        <begin position="30"/>
        <end position="180"/>
    </location>
</feature>
<dbReference type="Pfam" id="PF25221">
    <property type="entry name" value="5TMH_Lnb"/>
    <property type="match status" value="1"/>
</dbReference>
<name>A0ABW2MVT0_9FLAO</name>
<evidence type="ECO:0000256" key="1">
    <source>
        <dbReference type="SAM" id="Phobius"/>
    </source>
</evidence>
<reference evidence="6" key="1">
    <citation type="journal article" date="2019" name="Int. J. Syst. Evol. Microbiol.">
        <title>The Global Catalogue of Microorganisms (GCM) 10K type strain sequencing project: providing services to taxonomists for standard genome sequencing and annotation.</title>
        <authorList>
            <consortium name="The Broad Institute Genomics Platform"/>
            <consortium name="The Broad Institute Genome Sequencing Center for Infectious Disease"/>
            <person name="Wu L."/>
            <person name="Ma J."/>
        </authorList>
    </citation>
    <scope>NUCLEOTIDE SEQUENCE [LARGE SCALE GENOMIC DNA]</scope>
    <source>
        <strain evidence="6">CGMCC 1.16306</strain>
    </source>
</reference>
<dbReference type="InterPro" id="IPR057436">
    <property type="entry name" value="5TMH_Lnb"/>
</dbReference>
<dbReference type="Pfam" id="PF13387">
    <property type="entry name" value="Lnb_N"/>
    <property type="match status" value="1"/>
</dbReference>
<evidence type="ECO:0000313" key="5">
    <source>
        <dbReference type="EMBL" id="MFC7356886.1"/>
    </source>
</evidence>
<keyword evidence="1" id="KW-1133">Transmembrane helix</keyword>
<organism evidence="5 6">
    <name type="scientific">Jejudonia soesokkakensis</name>
    <dbReference type="NCBI Taxonomy" id="1323432"/>
    <lineage>
        <taxon>Bacteria</taxon>
        <taxon>Pseudomonadati</taxon>
        <taxon>Bacteroidota</taxon>
        <taxon>Flavobacteriia</taxon>
        <taxon>Flavobacteriales</taxon>
        <taxon>Flavobacteriaceae</taxon>
        <taxon>Jejudonia</taxon>
    </lineage>
</organism>
<keyword evidence="1" id="KW-0472">Membrane</keyword>
<feature type="chain" id="PRO_5045142885" evidence="2">
    <location>
        <begin position="21"/>
        <end position="401"/>
    </location>
</feature>
<evidence type="ECO:0000313" key="6">
    <source>
        <dbReference type="Proteomes" id="UP001596415"/>
    </source>
</evidence>
<feature type="signal peptide" evidence="2">
    <location>
        <begin position="1"/>
        <end position="20"/>
    </location>
</feature>
<accession>A0ABW2MVT0</accession>
<dbReference type="RefSeq" id="WP_380216723.1">
    <property type="nucleotide sequence ID" value="NZ_JBHTBN010000001.1"/>
</dbReference>
<feature type="transmembrane region" description="Helical" evidence="1">
    <location>
        <begin position="286"/>
        <end position="307"/>
    </location>
</feature>
<dbReference type="Proteomes" id="UP001596415">
    <property type="component" value="Unassembled WGS sequence"/>
</dbReference>
<feature type="transmembrane region" description="Helical" evidence="1">
    <location>
        <begin position="255"/>
        <end position="274"/>
    </location>
</feature>
<sequence>MFKKLLPLFCFFLLNTTLYAQYIPISEDSEISILTVGPGEALYDKFGHSAFRVKDNTLGYDIVYNYGTYDFETPNFYTKFAQGKLLYELSFYNYEQFLASYKRQNRWIKEQVLELSLSDKEAVFNFLQNNAKDENKAYKYDFFFDNCATRMRDVLKEVLGDRLQYNDSFVEEQYTFRELIQKNVHCNSWGSLGMDVATGAVTDRDATAWQYQFLPNYVYQAATTATLDANGKTQPLVKETNFLFKNNPVTHRSNYLLSPLFIFSVISIWVLWITFRDLKRETRSRFLDAGLLFITGVVGIILALLWFATDHSATANNYNLLWAFPFSILVTAAIAKRNPKAWVSRYIIFLLLLFLLLTIHWITGVQEFAIGLLPLFMALAIRYIYVVYYLKRKTSLVVSRK</sequence>
<gene>
    <name evidence="5" type="ORF">ACFQO1_04235</name>
</gene>
<feature type="transmembrane region" description="Helical" evidence="1">
    <location>
        <begin position="319"/>
        <end position="335"/>
    </location>
</feature>